<evidence type="ECO:0000256" key="1">
    <source>
        <dbReference type="ARBA" id="ARBA00023015"/>
    </source>
</evidence>
<sequence length="310" mass="31895">MTSTTGTAGHPDVEELSDLSEGLLAPSRTADIRRHLEDCTLCADVYDSLEEIRGLLGTLPVPQRMPDDVASRIDAALAAEVPLGAVTPGVAETLSSGSAVPHVSRETSTASPTDRPSGHSRAATGPGRAQRTRRGSRRAVALGAVFTSAALGLGALLVQTVGGSDTAKTPNRPTALHTDAAHTYAGATLEKQVTDLLAGQKTDGGRAGSSKPWGVESQGDTTGSSGMEPNRTFQDTTGSIPSCVEQAIHTDQPVLASDKGLYQGTLVYLLVAPDASAPTRVTAYIVDAACVKKASATPGTVLLTRSYARP</sequence>
<comment type="caution">
    <text evidence="5">The sequence shown here is derived from an EMBL/GenBank/DDBJ whole genome shotgun (WGS) entry which is preliminary data.</text>
</comment>
<dbReference type="InterPro" id="IPR041916">
    <property type="entry name" value="Anti_sigma_zinc_sf"/>
</dbReference>
<evidence type="ECO:0000256" key="3">
    <source>
        <dbReference type="SAM" id="MobiDB-lite"/>
    </source>
</evidence>
<dbReference type="RefSeq" id="WP_311693808.1">
    <property type="nucleotide sequence ID" value="NZ_JAVREY010000007.1"/>
</dbReference>
<evidence type="ECO:0000256" key="2">
    <source>
        <dbReference type="ARBA" id="ARBA00023163"/>
    </source>
</evidence>
<dbReference type="Gene3D" id="1.10.10.1320">
    <property type="entry name" value="Anti-sigma factor, zinc-finger domain"/>
    <property type="match status" value="1"/>
</dbReference>
<proteinExistence type="predicted"/>
<keyword evidence="4" id="KW-0812">Transmembrane</keyword>
<feature type="region of interest" description="Disordered" evidence="3">
    <location>
        <begin position="1"/>
        <end position="21"/>
    </location>
</feature>
<evidence type="ECO:0000313" key="6">
    <source>
        <dbReference type="Proteomes" id="UP001183809"/>
    </source>
</evidence>
<feature type="transmembrane region" description="Helical" evidence="4">
    <location>
        <begin position="139"/>
        <end position="158"/>
    </location>
</feature>
<reference evidence="6" key="1">
    <citation type="submission" date="2023-07" db="EMBL/GenBank/DDBJ databases">
        <title>30 novel species of actinomycetes from the DSMZ collection.</title>
        <authorList>
            <person name="Nouioui I."/>
        </authorList>
    </citation>
    <scope>NUCLEOTIDE SEQUENCE [LARGE SCALE GENOMIC DNA]</scope>
    <source>
        <strain evidence="6">DSM 41699</strain>
    </source>
</reference>
<keyword evidence="1" id="KW-0805">Transcription regulation</keyword>
<name>A0ABU2TQK4_9ACTN</name>
<keyword evidence="4" id="KW-0472">Membrane</keyword>
<gene>
    <name evidence="5" type="ORF">RM764_09095</name>
</gene>
<keyword evidence="6" id="KW-1185">Reference proteome</keyword>
<dbReference type="EMBL" id="JAVREY010000007">
    <property type="protein sequence ID" value="MDT0463170.1"/>
    <property type="molecule type" value="Genomic_DNA"/>
</dbReference>
<accession>A0ABU2TQK4</accession>
<keyword evidence="4" id="KW-1133">Transmembrane helix</keyword>
<feature type="region of interest" description="Disordered" evidence="3">
    <location>
        <begin position="94"/>
        <end position="137"/>
    </location>
</feature>
<feature type="region of interest" description="Disordered" evidence="3">
    <location>
        <begin position="200"/>
        <end position="235"/>
    </location>
</feature>
<evidence type="ECO:0008006" key="7">
    <source>
        <dbReference type="Google" id="ProtNLM"/>
    </source>
</evidence>
<evidence type="ECO:0000313" key="5">
    <source>
        <dbReference type="EMBL" id="MDT0463170.1"/>
    </source>
</evidence>
<dbReference type="Proteomes" id="UP001183809">
    <property type="component" value="Unassembled WGS sequence"/>
</dbReference>
<feature type="compositionally biased region" description="Polar residues" evidence="3">
    <location>
        <begin position="218"/>
        <end position="235"/>
    </location>
</feature>
<protein>
    <recommendedName>
        <fullName evidence="7">Zinc-finger domain-containing protein</fullName>
    </recommendedName>
</protein>
<organism evidence="5 6">
    <name type="scientific">Streptomyces gibsoniae</name>
    <dbReference type="NCBI Taxonomy" id="3075529"/>
    <lineage>
        <taxon>Bacteria</taxon>
        <taxon>Bacillati</taxon>
        <taxon>Actinomycetota</taxon>
        <taxon>Actinomycetes</taxon>
        <taxon>Kitasatosporales</taxon>
        <taxon>Streptomycetaceae</taxon>
        <taxon>Streptomyces</taxon>
    </lineage>
</organism>
<keyword evidence="2" id="KW-0804">Transcription</keyword>
<evidence type="ECO:0000256" key="4">
    <source>
        <dbReference type="SAM" id="Phobius"/>
    </source>
</evidence>